<dbReference type="InterPro" id="IPR003653">
    <property type="entry name" value="Peptidase_C48_C"/>
</dbReference>
<evidence type="ECO:0000313" key="9">
    <source>
        <dbReference type="Proteomes" id="UP001445076"/>
    </source>
</evidence>
<feature type="region of interest" description="Disordered" evidence="6">
    <location>
        <begin position="342"/>
        <end position="402"/>
    </location>
</feature>
<evidence type="ECO:0000256" key="3">
    <source>
        <dbReference type="ARBA" id="ARBA00022670"/>
    </source>
</evidence>
<feature type="compositionally biased region" description="Low complexity" evidence="6">
    <location>
        <begin position="530"/>
        <end position="539"/>
    </location>
</feature>
<evidence type="ECO:0000256" key="4">
    <source>
        <dbReference type="ARBA" id="ARBA00022786"/>
    </source>
</evidence>
<evidence type="ECO:0000313" key="8">
    <source>
        <dbReference type="EMBL" id="KAK8741249.1"/>
    </source>
</evidence>
<feature type="compositionally biased region" description="Low complexity" evidence="6">
    <location>
        <begin position="441"/>
        <end position="455"/>
    </location>
</feature>
<feature type="compositionally biased region" description="Acidic residues" evidence="6">
    <location>
        <begin position="942"/>
        <end position="971"/>
    </location>
</feature>
<feature type="region of interest" description="Disordered" evidence="6">
    <location>
        <begin position="198"/>
        <end position="249"/>
    </location>
</feature>
<dbReference type="PANTHER" id="PTHR46896">
    <property type="entry name" value="SENTRIN-SPECIFIC PROTEASE"/>
    <property type="match status" value="1"/>
</dbReference>
<dbReference type="FunFam" id="1.10.418.20:FF:000004">
    <property type="entry name" value="sentrin-specific protease 7 isoform X1"/>
    <property type="match status" value="1"/>
</dbReference>
<accession>A0AAW0XLF5</accession>
<feature type="compositionally biased region" description="Basic and acidic residues" evidence="6">
    <location>
        <begin position="392"/>
        <end position="402"/>
    </location>
</feature>
<feature type="compositionally biased region" description="Low complexity" evidence="6">
    <location>
        <begin position="349"/>
        <end position="380"/>
    </location>
</feature>
<comment type="caution">
    <text evidence="8">The sequence shown here is derived from an EMBL/GenBank/DDBJ whole genome shotgun (WGS) entry which is preliminary data.</text>
</comment>
<keyword evidence="3" id="KW-0645">Protease</keyword>
<dbReference type="Pfam" id="PF02902">
    <property type="entry name" value="Peptidase_C48"/>
    <property type="match status" value="1"/>
</dbReference>
<keyword evidence="2" id="KW-0597">Phosphoprotein</keyword>
<feature type="region of interest" description="Disordered" evidence="6">
    <location>
        <begin position="1575"/>
        <end position="1596"/>
    </location>
</feature>
<feature type="non-terminal residue" evidence="8">
    <location>
        <position position="1"/>
    </location>
</feature>
<feature type="domain" description="Ubiquitin-like protease family profile" evidence="7">
    <location>
        <begin position="791"/>
        <end position="1073"/>
    </location>
</feature>
<dbReference type="InterPro" id="IPR038765">
    <property type="entry name" value="Papain-like_cys_pep_sf"/>
</dbReference>
<evidence type="ECO:0000256" key="2">
    <source>
        <dbReference type="ARBA" id="ARBA00022553"/>
    </source>
</evidence>
<feature type="compositionally biased region" description="Polar residues" evidence="6">
    <location>
        <begin position="217"/>
        <end position="227"/>
    </location>
</feature>
<name>A0AAW0XLF5_CHEQU</name>
<evidence type="ECO:0000259" key="7">
    <source>
        <dbReference type="PROSITE" id="PS50600"/>
    </source>
</evidence>
<keyword evidence="9" id="KW-1185">Reference proteome</keyword>
<dbReference type="GO" id="GO:0016926">
    <property type="term" value="P:protein desumoylation"/>
    <property type="evidence" value="ECO:0007669"/>
    <property type="project" value="TreeGrafter"/>
</dbReference>
<proteinExistence type="inferred from homology"/>
<dbReference type="EMBL" id="JARKIK010000031">
    <property type="protein sequence ID" value="KAK8741249.1"/>
    <property type="molecule type" value="Genomic_DNA"/>
</dbReference>
<organism evidence="8 9">
    <name type="scientific">Cherax quadricarinatus</name>
    <name type="common">Australian red claw crayfish</name>
    <dbReference type="NCBI Taxonomy" id="27406"/>
    <lineage>
        <taxon>Eukaryota</taxon>
        <taxon>Metazoa</taxon>
        <taxon>Ecdysozoa</taxon>
        <taxon>Arthropoda</taxon>
        <taxon>Crustacea</taxon>
        <taxon>Multicrustacea</taxon>
        <taxon>Malacostraca</taxon>
        <taxon>Eumalacostraca</taxon>
        <taxon>Eucarida</taxon>
        <taxon>Decapoda</taxon>
        <taxon>Pleocyemata</taxon>
        <taxon>Astacidea</taxon>
        <taxon>Parastacoidea</taxon>
        <taxon>Parastacidae</taxon>
        <taxon>Cherax</taxon>
    </lineage>
</organism>
<feature type="region of interest" description="Disordered" evidence="6">
    <location>
        <begin position="439"/>
        <end position="551"/>
    </location>
</feature>
<dbReference type="GO" id="GO:0005737">
    <property type="term" value="C:cytoplasm"/>
    <property type="evidence" value="ECO:0007669"/>
    <property type="project" value="TreeGrafter"/>
</dbReference>
<feature type="compositionally biased region" description="Low complexity" evidence="6">
    <location>
        <begin position="198"/>
        <end position="216"/>
    </location>
</feature>
<feature type="region of interest" description="Disordered" evidence="6">
    <location>
        <begin position="914"/>
        <end position="991"/>
    </location>
</feature>
<feature type="region of interest" description="Disordered" evidence="6">
    <location>
        <begin position="1616"/>
        <end position="1720"/>
    </location>
</feature>
<dbReference type="GO" id="GO:0006508">
    <property type="term" value="P:proteolysis"/>
    <property type="evidence" value="ECO:0007669"/>
    <property type="project" value="UniProtKB-KW"/>
</dbReference>
<feature type="compositionally biased region" description="Polar residues" evidence="6">
    <location>
        <begin position="1577"/>
        <end position="1596"/>
    </location>
</feature>
<gene>
    <name evidence="8" type="ORF">OTU49_002576</name>
</gene>
<sequence>ILQAGQQASQQITFIEHTLEDDKGYVHIVRTPINLSNVRAQSPAQVGGQAQLTQSTPLLPPHSSTHVSSVLNSQGLRVASHQASASLVPSRSQGTRLQRNSPLQRLGTPVLQQQQQSQDEHQASYQDQYLKQLENRLHTQQKGSGRGKVNKPNTAQQRRMLSQQLGNQHQQQKQQVTGVHVTQPVVCGATSILSTSVASQSQEQQQKQIPPQATTPSKKLSLSQYRQRMSHELKHQQQQQQQHHKLVGPAQVASCSEEVRIPVSTNNALKQQYYYVERPDGKKVLAVIPMGHTITTTVAQHTHSPTLSTITTAVSTNLSTSSAGGNPVLTVKHEDGVVLSGTAGTNLQSSSTGSTLASPSITVSSSGVGSTNSTSVSSPIQEQSVHSTVPAEQKDKDPTDKPRYIAGRVAVCSNCGILSEDLNRCQRCNHRLPNSVRTLPSAQTTTSIKTSTSDSQAISNRGISLPVPLSKQEFYGKTGGGARKGVEKKSASPATQKSKGRGRGRGKAFEEPVILTLSSDEEDEGGGSSGSAYTGGSHSPQAGQQFVQQEPISQKEPIITQDMENFDDTEEADIGGGLPDLQSLLDGTLKRPYTSVQCRSIRVGSYKVMPKERVLIVPEGFRIKIPPITDDSGDSVTFDIPIKSVVKILVHLGRSLPVFFIYIKPSTAASVRRLLKMMDKSGYYFDPCSNEESQRRITILPDRMTEENKNLVKEILSSTNVHTSDAVNVTSSVPNDKINIMEELDQREANEILVRSSPMEVQSLVKKTVSSTTSESKMLLIYPPPPQKGGISISTDDYCCLEEEQFLNDVIIDFYLKWLLQSKLSEIHRVHTHVFSTFFYKRLTSKPKKRRLNAPEDDPKLSAAEKRHARVKSWTKSVDIFSKDFIIIPINEHAHWFLAIICFPGLDSPVRMSDGQPVPNTVPDIPKRLRSSKPKNRIEIPVIDDGEWSDRDEAEGDEDELEEDEEEDEETPPNKKSKVDEQNSGECQSTKLETAQPVSIKQPCILIFDSLTGANRARIVATLRDYLMVEHRLRKGTEKVYNRDTMKGACPRVPQQTNYSDCGIYTLQFAESFFEHPLKDYTFPIRTLTEWFPQEVVRGKREAIAKLIANLMEQHNPNHSFITLPDIYFSSDDKIDKGGASVTHAVATPVAQDSPSVENNSVNKINVNSEQSVVPAQDSSKTEKVIESEESASEGVGSSKEQKQSIFNNFSPNTINVNTSCEAELKLHKEGESSVLAKSLSSPASITSVKTLPNKPVSVKSPVNVESGKCEPTFSLPTSQLNIKKYSNPAYSYDKSVPSQKTNTHTISPESHNNVKRQIIYESDESIFPVKGDKKKAPTKENSIPQIKETNLVTELNARNKSGLNFLQSVYNDDSLDEGSRINSNKTESQFNGDNSVSYGIKNTYNPDVSAVHGHGVYGNKLIKERLKITENKTKLVNGTVETVTKGDQSVQGESNTQAIQPSSVMFDKAKSLYPQASSVSRMASPPKYTPKKNSNISLQGLGTSKAAFSSNSVTKSFAQSVSTVQTRRVPASGKTAFSSSSGIVSEELTSNPVKTGQRAIIDRDTAEVLLIMNPASPVSSNSTSNKPSLGNSPTEQQNIFIDEDSNYGNLACSDRQSVRTVSTPTTSRPVLSSTHDRGCHTSSLGRRSGSEYVTSVPLGSSSPTLTGTSTPAVFRFNERVTSSGRTIAPPKRYLDDDDDTFSKKRRDKSAQGKPRSIVR</sequence>
<feature type="compositionally biased region" description="Polar residues" evidence="6">
    <location>
        <begin position="1168"/>
        <end position="1179"/>
    </location>
</feature>
<feature type="compositionally biased region" description="Low complexity" evidence="6">
    <location>
        <begin position="1658"/>
        <end position="1672"/>
    </location>
</feature>
<dbReference type="PANTHER" id="PTHR46896:SF3">
    <property type="entry name" value="FI06413P-RELATED"/>
    <property type="match status" value="1"/>
</dbReference>
<keyword evidence="4" id="KW-0833">Ubl conjugation pathway</keyword>
<evidence type="ECO:0000256" key="5">
    <source>
        <dbReference type="ARBA" id="ARBA00022801"/>
    </source>
</evidence>
<feature type="compositionally biased region" description="Low complexity" evidence="6">
    <location>
        <begin position="1619"/>
        <end position="1634"/>
    </location>
</feature>
<feature type="region of interest" description="Disordered" evidence="6">
    <location>
        <begin position="139"/>
        <end position="176"/>
    </location>
</feature>
<feature type="compositionally biased region" description="Polar residues" evidence="6">
    <location>
        <begin position="982"/>
        <end position="991"/>
    </location>
</feature>
<feature type="compositionally biased region" description="Polar residues" evidence="6">
    <location>
        <begin position="540"/>
        <end position="551"/>
    </location>
</feature>
<keyword evidence="5" id="KW-0378">Hydrolase</keyword>
<reference evidence="8 9" key="1">
    <citation type="journal article" date="2024" name="BMC Genomics">
        <title>Genome assembly of redclaw crayfish (Cherax quadricarinatus) provides insights into its immune adaptation and hypoxia tolerance.</title>
        <authorList>
            <person name="Liu Z."/>
            <person name="Zheng J."/>
            <person name="Li H."/>
            <person name="Fang K."/>
            <person name="Wang S."/>
            <person name="He J."/>
            <person name="Zhou D."/>
            <person name="Weng S."/>
            <person name="Chi M."/>
            <person name="Gu Z."/>
            <person name="He J."/>
            <person name="Li F."/>
            <person name="Wang M."/>
        </authorList>
    </citation>
    <scope>NUCLEOTIDE SEQUENCE [LARGE SCALE GENOMIC DNA]</scope>
    <source>
        <tissue evidence="8">Muscle</tissue>
    </source>
</reference>
<dbReference type="Proteomes" id="UP001445076">
    <property type="component" value="Unassembled WGS sequence"/>
</dbReference>
<evidence type="ECO:0000256" key="6">
    <source>
        <dbReference type="SAM" id="MobiDB-lite"/>
    </source>
</evidence>
<feature type="compositionally biased region" description="Low complexity" evidence="6">
    <location>
        <begin position="163"/>
        <end position="176"/>
    </location>
</feature>
<dbReference type="SUPFAM" id="SSF54001">
    <property type="entry name" value="Cysteine proteinases"/>
    <property type="match status" value="1"/>
</dbReference>
<dbReference type="PROSITE" id="PS50600">
    <property type="entry name" value="ULP_PROTEASE"/>
    <property type="match status" value="1"/>
</dbReference>
<feature type="compositionally biased region" description="Polar residues" evidence="6">
    <location>
        <begin position="151"/>
        <end position="162"/>
    </location>
</feature>
<comment type="similarity">
    <text evidence="1">Belongs to the peptidase C48 family.</text>
</comment>
<dbReference type="GO" id="GO:0070139">
    <property type="term" value="F:SUMO-specific endopeptidase activity"/>
    <property type="evidence" value="ECO:0007669"/>
    <property type="project" value="TreeGrafter"/>
</dbReference>
<dbReference type="InterPro" id="IPR051947">
    <property type="entry name" value="Sentrin-specific_protease"/>
</dbReference>
<evidence type="ECO:0000256" key="1">
    <source>
        <dbReference type="ARBA" id="ARBA00005234"/>
    </source>
</evidence>
<feature type="region of interest" description="Disordered" evidence="6">
    <location>
        <begin position="41"/>
        <end position="70"/>
    </location>
</feature>
<protein>
    <recommendedName>
        <fullName evidence="7">Ubiquitin-like protease family profile domain-containing protein</fullName>
    </recommendedName>
</protein>
<dbReference type="GO" id="GO:0005634">
    <property type="term" value="C:nucleus"/>
    <property type="evidence" value="ECO:0007669"/>
    <property type="project" value="TreeGrafter"/>
</dbReference>
<dbReference type="Gene3D" id="3.40.395.10">
    <property type="entry name" value="Adenoviral Proteinase, Chain A"/>
    <property type="match status" value="1"/>
</dbReference>
<feature type="region of interest" description="Disordered" evidence="6">
    <location>
        <begin position="1168"/>
        <end position="1201"/>
    </location>
</feature>